<dbReference type="EMBL" id="SORI01000018">
    <property type="protein sequence ID" value="TDY56698.1"/>
    <property type="molecule type" value="Genomic_DNA"/>
</dbReference>
<feature type="domain" description="OmpR/PhoB-type" evidence="9">
    <location>
        <begin position="124"/>
        <end position="224"/>
    </location>
</feature>
<feature type="domain" description="Response regulatory" evidence="8">
    <location>
        <begin position="2"/>
        <end position="115"/>
    </location>
</feature>
<dbReference type="GO" id="GO:0005829">
    <property type="term" value="C:cytosol"/>
    <property type="evidence" value="ECO:0007669"/>
    <property type="project" value="TreeGrafter"/>
</dbReference>
<keyword evidence="5" id="KW-0804">Transcription</keyword>
<dbReference type="AlphaFoldDB" id="A0A4R8M1Y1"/>
<dbReference type="Gene3D" id="3.40.50.2300">
    <property type="match status" value="1"/>
</dbReference>
<dbReference type="Pfam" id="PF00072">
    <property type="entry name" value="Response_reg"/>
    <property type="match status" value="1"/>
</dbReference>
<reference evidence="10 11" key="1">
    <citation type="submission" date="2019-03" db="EMBL/GenBank/DDBJ databases">
        <title>Genomic Encyclopedia of Type Strains, Phase IV (KMG-IV): sequencing the most valuable type-strain genomes for metagenomic binning, comparative biology and taxonomic classification.</title>
        <authorList>
            <person name="Goeker M."/>
        </authorList>
    </citation>
    <scope>NUCLEOTIDE SEQUENCE [LARGE SCALE GENOMIC DNA]</scope>
    <source>
        <strain evidence="10 11">DSM 25964</strain>
    </source>
</reference>
<dbReference type="Gene3D" id="1.10.10.10">
    <property type="entry name" value="Winged helix-like DNA-binding domain superfamily/Winged helix DNA-binding domain"/>
    <property type="match status" value="1"/>
</dbReference>
<sequence length="227" mass="25724">MNILVVEDEPKALSVVRAYLEREGHRVFEAMDGERALALFDSLDIDFVVLDLMLPDVSGEEICLRIRSSSRVPIIMLTAKAAEADRLNGLDIGADDYLVKPFSPRELVARVNAILRRVNPLESAQTLLFEGGLAIRVAEQRVFLNDTPVLLTPAEYRILLTLARRPFEVFTREQLILRAFGDSYDGYDRVVDVHVKNIRQKIEADSRRPVYIQTVYGTGYRFEGKPS</sequence>
<dbReference type="PROSITE" id="PS51755">
    <property type="entry name" value="OMPR_PHOB"/>
    <property type="match status" value="1"/>
</dbReference>
<keyword evidence="3" id="KW-0805">Transcription regulation</keyword>
<evidence type="ECO:0000256" key="2">
    <source>
        <dbReference type="ARBA" id="ARBA00023012"/>
    </source>
</evidence>
<dbReference type="OrthoDB" id="3242at2"/>
<proteinExistence type="predicted"/>
<name>A0A4R8M1Y1_9BACT</name>
<evidence type="ECO:0000313" key="11">
    <source>
        <dbReference type="Proteomes" id="UP000295066"/>
    </source>
</evidence>
<feature type="modified residue" description="4-aspartylphosphate" evidence="6">
    <location>
        <position position="51"/>
    </location>
</feature>
<protein>
    <submittedName>
        <fullName evidence="10">DNA-binding response OmpR family regulator</fullName>
    </submittedName>
</protein>
<dbReference type="Proteomes" id="UP000295066">
    <property type="component" value="Unassembled WGS sequence"/>
</dbReference>
<organism evidence="10 11">
    <name type="scientific">Aminivibrio pyruvatiphilus</name>
    <dbReference type="NCBI Taxonomy" id="1005740"/>
    <lineage>
        <taxon>Bacteria</taxon>
        <taxon>Thermotogati</taxon>
        <taxon>Synergistota</taxon>
        <taxon>Synergistia</taxon>
        <taxon>Synergistales</taxon>
        <taxon>Aminobacteriaceae</taxon>
        <taxon>Aminivibrio</taxon>
    </lineage>
</organism>
<dbReference type="GO" id="GO:0000976">
    <property type="term" value="F:transcription cis-regulatory region binding"/>
    <property type="evidence" value="ECO:0007669"/>
    <property type="project" value="TreeGrafter"/>
</dbReference>
<dbReference type="PANTHER" id="PTHR48111:SF73">
    <property type="entry name" value="ALKALINE PHOSPHATASE SYNTHESIS TRANSCRIPTIONAL REGULATORY PROTEIN PHOP"/>
    <property type="match status" value="1"/>
</dbReference>
<evidence type="ECO:0000259" key="8">
    <source>
        <dbReference type="PROSITE" id="PS50110"/>
    </source>
</evidence>
<keyword evidence="1 6" id="KW-0597">Phosphoprotein</keyword>
<evidence type="ECO:0000256" key="1">
    <source>
        <dbReference type="ARBA" id="ARBA00022553"/>
    </source>
</evidence>
<dbReference type="Gene3D" id="6.10.250.690">
    <property type="match status" value="1"/>
</dbReference>
<evidence type="ECO:0000256" key="4">
    <source>
        <dbReference type="ARBA" id="ARBA00023125"/>
    </source>
</evidence>
<dbReference type="SUPFAM" id="SSF52172">
    <property type="entry name" value="CheY-like"/>
    <property type="match status" value="1"/>
</dbReference>
<keyword evidence="4 7" id="KW-0238">DNA-binding</keyword>
<keyword evidence="2" id="KW-0902">Two-component regulatory system</keyword>
<dbReference type="InterPro" id="IPR011006">
    <property type="entry name" value="CheY-like_superfamily"/>
</dbReference>
<dbReference type="InterPro" id="IPR036388">
    <property type="entry name" value="WH-like_DNA-bd_sf"/>
</dbReference>
<dbReference type="PROSITE" id="PS50110">
    <property type="entry name" value="RESPONSE_REGULATORY"/>
    <property type="match status" value="1"/>
</dbReference>
<dbReference type="Pfam" id="PF00486">
    <property type="entry name" value="Trans_reg_C"/>
    <property type="match status" value="1"/>
</dbReference>
<feature type="DNA-binding region" description="OmpR/PhoB-type" evidence="7">
    <location>
        <begin position="124"/>
        <end position="224"/>
    </location>
</feature>
<dbReference type="RefSeq" id="WP_133958624.1">
    <property type="nucleotide sequence ID" value="NZ_SORI01000018.1"/>
</dbReference>
<evidence type="ECO:0000256" key="5">
    <source>
        <dbReference type="ARBA" id="ARBA00023163"/>
    </source>
</evidence>
<dbReference type="CDD" id="cd00383">
    <property type="entry name" value="trans_reg_C"/>
    <property type="match status" value="1"/>
</dbReference>
<dbReference type="FunFam" id="3.40.50.2300:FF:000001">
    <property type="entry name" value="DNA-binding response regulator PhoB"/>
    <property type="match status" value="1"/>
</dbReference>
<dbReference type="InterPro" id="IPR001867">
    <property type="entry name" value="OmpR/PhoB-type_DNA-bd"/>
</dbReference>
<evidence type="ECO:0000256" key="6">
    <source>
        <dbReference type="PROSITE-ProRule" id="PRU00169"/>
    </source>
</evidence>
<dbReference type="GO" id="GO:0000156">
    <property type="term" value="F:phosphorelay response regulator activity"/>
    <property type="evidence" value="ECO:0007669"/>
    <property type="project" value="TreeGrafter"/>
</dbReference>
<keyword evidence="11" id="KW-1185">Reference proteome</keyword>
<dbReference type="InterPro" id="IPR001789">
    <property type="entry name" value="Sig_transdc_resp-reg_receiver"/>
</dbReference>
<gene>
    <name evidence="10" type="ORF">C8D99_11854</name>
</gene>
<evidence type="ECO:0000256" key="3">
    <source>
        <dbReference type="ARBA" id="ARBA00023015"/>
    </source>
</evidence>
<evidence type="ECO:0000313" key="10">
    <source>
        <dbReference type="EMBL" id="TDY56698.1"/>
    </source>
</evidence>
<evidence type="ECO:0000259" key="9">
    <source>
        <dbReference type="PROSITE" id="PS51755"/>
    </source>
</evidence>
<accession>A0A4R8M1Y1</accession>
<dbReference type="GO" id="GO:0032993">
    <property type="term" value="C:protein-DNA complex"/>
    <property type="evidence" value="ECO:0007669"/>
    <property type="project" value="TreeGrafter"/>
</dbReference>
<comment type="caution">
    <text evidence="10">The sequence shown here is derived from an EMBL/GenBank/DDBJ whole genome shotgun (WGS) entry which is preliminary data.</text>
</comment>
<dbReference type="SMART" id="SM00448">
    <property type="entry name" value="REC"/>
    <property type="match status" value="1"/>
</dbReference>
<dbReference type="GO" id="GO:0006355">
    <property type="term" value="P:regulation of DNA-templated transcription"/>
    <property type="evidence" value="ECO:0007669"/>
    <property type="project" value="InterPro"/>
</dbReference>
<dbReference type="PANTHER" id="PTHR48111">
    <property type="entry name" value="REGULATOR OF RPOS"/>
    <property type="match status" value="1"/>
</dbReference>
<dbReference type="InterPro" id="IPR016032">
    <property type="entry name" value="Sig_transdc_resp-reg_C-effctor"/>
</dbReference>
<dbReference type="SMART" id="SM00862">
    <property type="entry name" value="Trans_reg_C"/>
    <property type="match status" value="1"/>
</dbReference>
<evidence type="ECO:0000256" key="7">
    <source>
        <dbReference type="PROSITE-ProRule" id="PRU01091"/>
    </source>
</evidence>
<dbReference type="SUPFAM" id="SSF46894">
    <property type="entry name" value="C-terminal effector domain of the bipartite response regulators"/>
    <property type="match status" value="1"/>
</dbReference>
<dbReference type="InterPro" id="IPR039420">
    <property type="entry name" value="WalR-like"/>
</dbReference>